<dbReference type="GO" id="GO:0010088">
    <property type="term" value="P:phloem development"/>
    <property type="evidence" value="ECO:0007669"/>
    <property type="project" value="InterPro"/>
</dbReference>
<evidence type="ECO:0000313" key="3">
    <source>
        <dbReference type="Proteomes" id="UP001652623"/>
    </source>
</evidence>
<feature type="domain" description="Sieve element occlusion C-terminal" evidence="2">
    <location>
        <begin position="468"/>
        <end position="520"/>
    </location>
</feature>
<name>A0A6P3ZCL0_ZIZJJ</name>
<dbReference type="AlphaFoldDB" id="A0A6P3ZCL0"/>
<feature type="domain" description="Sieve element occlusion C-terminal" evidence="2">
    <location>
        <begin position="528"/>
        <end position="664"/>
    </location>
</feature>
<evidence type="ECO:0000259" key="1">
    <source>
        <dbReference type="Pfam" id="PF14576"/>
    </source>
</evidence>
<proteinExistence type="predicted"/>
<dbReference type="RefSeq" id="XP_015876499.3">
    <property type="nucleotide sequence ID" value="XM_016021013.4"/>
</dbReference>
<dbReference type="InterPro" id="IPR027944">
    <property type="entry name" value="SEO_C"/>
</dbReference>
<dbReference type="Pfam" id="PF14576">
    <property type="entry name" value="SEO_N"/>
    <property type="match status" value="1"/>
</dbReference>
<feature type="domain" description="Sieve element occlusion N-terminal" evidence="1">
    <location>
        <begin position="6"/>
        <end position="286"/>
    </location>
</feature>
<evidence type="ECO:0000259" key="2">
    <source>
        <dbReference type="Pfam" id="PF14577"/>
    </source>
</evidence>
<sequence length="669" mass="77020">MSDPTLESIVATHGHVDNSFNIAVHPLLEIVQSIINRSTYVVERNVGNMKVEEETVDHMFKSPNINLPFCTLKAISCELSIGSCKLAGEVREDVARELTLSILKKLSNCSWDAKAVLTVAAFALDYGEFWHLVEPHQSDHLARPLAILKGASVLLKKPAELQKGRQTIAEFNRLIKRTLQVILLIYELETLSRSYSSKDVPELAIASELIPVAVYWVIRTTLACTTNIAIFISKDHEDKSAGDLDLLVSSVQKINRMADDLNFHISNCKKQIVPIDTHVLLVKLFHRTPFRINEVLKAMIFGNNIERIKKYEAQTYEALINIAEGLEGKKVLWFFSNVDVSDDFITKVIIPNGEKIKKEIIEQYQIVWIPIVYEWTNEAKVKFNQLVKNKPWFPVQYFSLIAGISFIKIEWQFKNKPMVVVTSSQGKVEYRNNALAVVDQISIWDYIIPQLDPTYPEWFRPFEKYMIDIDKDITSTWIKEGKCIFFYGGKDSVWIKEFEEKATKIIEEAKAEIKLVCLNKISSKLAGQFWSTVENLFLSLIKMDINNQQANERAIREVRKLISYRNEKGWAILFKGLNVVTSGYGTTISKVFDDFEKWRDQLTNDSKFEDIFEKYHDKVVKENSKVCYRFEIENGSEKEIPHHALQCPSCSRAMRRFLSFNCCHEDNVE</sequence>
<organism evidence="3 4">
    <name type="scientific">Ziziphus jujuba</name>
    <name type="common">Chinese jujube</name>
    <name type="synonym">Ziziphus sativa</name>
    <dbReference type="NCBI Taxonomy" id="326968"/>
    <lineage>
        <taxon>Eukaryota</taxon>
        <taxon>Viridiplantae</taxon>
        <taxon>Streptophyta</taxon>
        <taxon>Embryophyta</taxon>
        <taxon>Tracheophyta</taxon>
        <taxon>Spermatophyta</taxon>
        <taxon>Magnoliopsida</taxon>
        <taxon>eudicotyledons</taxon>
        <taxon>Gunneridae</taxon>
        <taxon>Pentapetalae</taxon>
        <taxon>rosids</taxon>
        <taxon>fabids</taxon>
        <taxon>Rosales</taxon>
        <taxon>Rhamnaceae</taxon>
        <taxon>Paliureae</taxon>
        <taxon>Ziziphus</taxon>
    </lineage>
</organism>
<reference evidence="4" key="1">
    <citation type="submission" date="2025-08" db="UniProtKB">
        <authorList>
            <consortium name="RefSeq"/>
        </authorList>
    </citation>
    <scope>IDENTIFICATION</scope>
    <source>
        <tissue evidence="4">Seedling</tissue>
    </source>
</reference>
<dbReference type="InterPro" id="IPR027942">
    <property type="entry name" value="SEO_N"/>
</dbReference>
<keyword evidence="3" id="KW-1185">Reference proteome</keyword>
<dbReference type="PANTHER" id="PTHR33232">
    <property type="entry name" value="PROTEIN SIEVE ELEMENT OCCLUSION B-LIKE"/>
    <property type="match status" value="1"/>
</dbReference>
<protein>
    <submittedName>
        <fullName evidence="4">Protein SIEVE ELEMENT OCCLUSION B-like isoform X2</fullName>
    </submittedName>
</protein>
<dbReference type="Pfam" id="PF14577">
    <property type="entry name" value="SEO_C"/>
    <property type="match status" value="2"/>
</dbReference>
<dbReference type="Proteomes" id="UP001652623">
    <property type="component" value="Chromosome 3"/>
</dbReference>
<dbReference type="PANTHER" id="PTHR33232:SF18">
    <property type="entry name" value="PROTEIN SIEVE ELEMENT OCCLUSION B-LIKE"/>
    <property type="match status" value="1"/>
</dbReference>
<evidence type="ECO:0000313" key="4">
    <source>
        <dbReference type="RefSeq" id="XP_015876499.3"/>
    </source>
</evidence>
<dbReference type="InterPro" id="IPR039299">
    <property type="entry name" value="SEOA"/>
</dbReference>
<gene>
    <name evidence="4" type="primary">LOC107413138</name>
</gene>
<accession>A0A6P3ZCL0</accession>
<dbReference type="GeneID" id="107413138"/>